<evidence type="ECO:0000313" key="2">
    <source>
        <dbReference type="EMBL" id="ODM17195.1"/>
    </source>
</evidence>
<dbReference type="AlphaFoldDB" id="A0A1E3B8A2"/>
<keyword evidence="3" id="KW-1185">Reference proteome</keyword>
<sequence>MVHEEIGHKKLEAEEACEDSYQELLHDIRTLQRERPSEEARERVRKGIREPVVKFRNDMKVMKAMKADPARQEEEEAVDGEVEEEDQDGGRQYVRYGMFSRHIPYQSHE</sequence>
<proteinExistence type="predicted"/>
<dbReference type="EMBL" id="JXNT01000009">
    <property type="protein sequence ID" value="ODM17195.1"/>
    <property type="molecule type" value="Genomic_DNA"/>
</dbReference>
<feature type="region of interest" description="Disordered" evidence="1">
    <location>
        <begin position="64"/>
        <end position="92"/>
    </location>
</feature>
<comment type="caution">
    <text evidence="2">The sequence shown here is derived from an EMBL/GenBank/DDBJ whole genome shotgun (WGS) entry which is preliminary data.</text>
</comment>
<evidence type="ECO:0000313" key="3">
    <source>
        <dbReference type="Proteomes" id="UP000094569"/>
    </source>
</evidence>
<gene>
    <name evidence="2" type="ORF">SI65_07594</name>
</gene>
<accession>A0A1E3B8A2</accession>
<evidence type="ECO:0000256" key="1">
    <source>
        <dbReference type="SAM" id="MobiDB-lite"/>
    </source>
</evidence>
<name>A0A1E3B8A2_ASPCR</name>
<feature type="compositionally biased region" description="Acidic residues" evidence="1">
    <location>
        <begin position="73"/>
        <end position="87"/>
    </location>
</feature>
<organism evidence="2 3">
    <name type="scientific">Aspergillus cristatus</name>
    <name type="common">Chinese Fuzhuan brick tea-fermentation fungus</name>
    <name type="synonym">Eurotium cristatum</name>
    <dbReference type="NCBI Taxonomy" id="573508"/>
    <lineage>
        <taxon>Eukaryota</taxon>
        <taxon>Fungi</taxon>
        <taxon>Dikarya</taxon>
        <taxon>Ascomycota</taxon>
        <taxon>Pezizomycotina</taxon>
        <taxon>Eurotiomycetes</taxon>
        <taxon>Eurotiomycetidae</taxon>
        <taxon>Eurotiales</taxon>
        <taxon>Aspergillaceae</taxon>
        <taxon>Aspergillus</taxon>
        <taxon>Aspergillus subgen. Aspergillus</taxon>
    </lineage>
</organism>
<protein>
    <submittedName>
        <fullName evidence="2">Uncharacterized protein</fullName>
    </submittedName>
</protein>
<dbReference type="VEuPathDB" id="FungiDB:SI65_07594"/>
<reference evidence="2 3" key="1">
    <citation type="journal article" date="2016" name="BMC Genomics">
        <title>Comparative genomic and transcriptomic analyses of the Fuzhuan brick tea-fermentation fungus Aspergillus cristatus.</title>
        <authorList>
            <person name="Ge Y."/>
            <person name="Wang Y."/>
            <person name="Liu Y."/>
            <person name="Tan Y."/>
            <person name="Ren X."/>
            <person name="Zhang X."/>
            <person name="Hyde K.D."/>
            <person name="Liu Y."/>
            <person name="Liu Z."/>
        </authorList>
    </citation>
    <scope>NUCLEOTIDE SEQUENCE [LARGE SCALE GENOMIC DNA]</scope>
    <source>
        <strain evidence="2 3">GZAAS20.1005</strain>
    </source>
</reference>
<dbReference type="Proteomes" id="UP000094569">
    <property type="component" value="Unassembled WGS sequence"/>
</dbReference>